<dbReference type="InterPro" id="IPR005174">
    <property type="entry name" value="KIB1-4_b-propeller"/>
</dbReference>
<gene>
    <name evidence="2" type="ORF">SAY86_031199</name>
</gene>
<proteinExistence type="predicted"/>
<dbReference type="Pfam" id="PF03478">
    <property type="entry name" value="Beta-prop_KIB1-4"/>
    <property type="match status" value="1"/>
</dbReference>
<dbReference type="AlphaFoldDB" id="A0AAN7R819"/>
<evidence type="ECO:0000313" key="2">
    <source>
        <dbReference type="EMBL" id="KAK4790786.1"/>
    </source>
</evidence>
<dbReference type="InterPro" id="IPR051304">
    <property type="entry name" value="SCF_F-box_domain"/>
</dbReference>
<evidence type="ECO:0000259" key="1">
    <source>
        <dbReference type="Pfam" id="PF03478"/>
    </source>
</evidence>
<name>A0AAN7R819_TRANT</name>
<sequence>MYLSVYAYYEGLEDVEPNDTNSIMMKRTVKFKVYKLDSNKQEWAEVMDLGDSVISGEDCTFSTSSSFLGICKGNCIFFTGDFYYSYGNQDDTFNGRNIGVFDMASGRIRSLDDYISYSKLFWPPQKWITTGSSEV</sequence>
<dbReference type="Proteomes" id="UP001346149">
    <property type="component" value="Unassembled WGS sequence"/>
</dbReference>
<protein>
    <recommendedName>
        <fullName evidence="1">KIB1-4 beta-propeller domain-containing protein</fullName>
    </recommendedName>
</protein>
<reference evidence="2 3" key="1">
    <citation type="journal article" date="2023" name="Hortic Res">
        <title>Pangenome of water caltrop reveals structural variations and asymmetric subgenome divergence after allopolyploidization.</title>
        <authorList>
            <person name="Zhang X."/>
            <person name="Chen Y."/>
            <person name="Wang L."/>
            <person name="Yuan Y."/>
            <person name="Fang M."/>
            <person name="Shi L."/>
            <person name="Lu R."/>
            <person name="Comes H.P."/>
            <person name="Ma Y."/>
            <person name="Chen Y."/>
            <person name="Huang G."/>
            <person name="Zhou Y."/>
            <person name="Zheng Z."/>
            <person name="Qiu Y."/>
        </authorList>
    </citation>
    <scope>NUCLEOTIDE SEQUENCE [LARGE SCALE GENOMIC DNA]</scope>
    <source>
        <strain evidence="2">F231</strain>
    </source>
</reference>
<feature type="domain" description="KIB1-4 beta-propeller" evidence="1">
    <location>
        <begin position="24"/>
        <end position="102"/>
    </location>
</feature>
<evidence type="ECO:0000313" key="3">
    <source>
        <dbReference type="Proteomes" id="UP001346149"/>
    </source>
</evidence>
<organism evidence="2 3">
    <name type="scientific">Trapa natans</name>
    <name type="common">Water chestnut</name>
    <dbReference type="NCBI Taxonomy" id="22666"/>
    <lineage>
        <taxon>Eukaryota</taxon>
        <taxon>Viridiplantae</taxon>
        <taxon>Streptophyta</taxon>
        <taxon>Embryophyta</taxon>
        <taxon>Tracheophyta</taxon>
        <taxon>Spermatophyta</taxon>
        <taxon>Magnoliopsida</taxon>
        <taxon>eudicotyledons</taxon>
        <taxon>Gunneridae</taxon>
        <taxon>Pentapetalae</taxon>
        <taxon>rosids</taxon>
        <taxon>malvids</taxon>
        <taxon>Myrtales</taxon>
        <taxon>Lythraceae</taxon>
        <taxon>Trapa</taxon>
    </lineage>
</organism>
<accession>A0AAN7R819</accession>
<dbReference type="PANTHER" id="PTHR47123">
    <property type="entry name" value="F-BOX PROTEIN SKIP23"/>
    <property type="match status" value="1"/>
</dbReference>
<comment type="caution">
    <text evidence="2">The sequence shown here is derived from an EMBL/GenBank/DDBJ whole genome shotgun (WGS) entry which is preliminary data.</text>
</comment>
<dbReference type="EMBL" id="JAXQNO010000009">
    <property type="protein sequence ID" value="KAK4790786.1"/>
    <property type="molecule type" value="Genomic_DNA"/>
</dbReference>
<dbReference type="PANTHER" id="PTHR47123:SF15">
    <property type="entry name" value="F-BOX PROTEIN SKIP23"/>
    <property type="match status" value="1"/>
</dbReference>
<keyword evidence="3" id="KW-1185">Reference proteome</keyword>